<dbReference type="OrthoDB" id="3216283at2"/>
<accession>A0A0K1PT66</accession>
<evidence type="ECO:0000313" key="3">
    <source>
        <dbReference type="EMBL" id="AKU96725.1"/>
    </source>
</evidence>
<dbReference type="InterPro" id="IPR050523">
    <property type="entry name" value="AKR_Detox_Biosynth"/>
</dbReference>
<dbReference type="STRING" id="1391654.AKJ09_03389"/>
<evidence type="ECO:0000256" key="1">
    <source>
        <dbReference type="ARBA" id="ARBA00023002"/>
    </source>
</evidence>
<dbReference type="KEGG" id="llu:AKJ09_03389"/>
<dbReference type="InterPro" id="IPR020471">
    <property type="entry name" value="AKR"/>
</dbReference>
<feature type="domain" description="NADP-dependent oxidoreductase" evidence="2">
    <location>
        <begin position="23"/>
        <end position="319"/>
    </location>
</feature>
<dbReference type="PANTHER" id="PTHR43364">
    <property type="entry name" value="NADH-SPECIFIC METHYLGLYOXAL REDUCTASE-RELATED"/>
    <property type="match status" value="1"/>
</dbReference>
<organism evidence="3 4">
    <name type="scientific">Labilithrix luteola</name>
    <dbReference type="NCBI Taxonomy" id="1391654"/>
    <lineage>
        <taxon>Bacteria</taxon>
        <taxon>Pseudomonadati</taxon>
        <taxon>Myxococcota</taxon>
        <taxon>Polyangia</taxon>
        <taxon>Polyangiales</taxon>
        <taxon>Labilitrichaceae</taxon>
        <taxon>Labilithrix</taxon>
    </lineage>
</organism>
<dbReference type="Gene3D" id="3.20.20.100">
    <property type="entry name" value="NADP-dependent oxidoreductase domain"/>
    <property type="match status" value="1"/>
</dbReference>
<dbReference type="InterPro" id="IPR036812">
    <property type="entry name" value="NAD(P)_OxRdtase_dom_sf"/>
</dbReference>
<keyword evidence="4" id="KW-1185">Reference proteome</keyword>
<name>A0A0K1PT66_9BACT</name>
<dbReference type="Proteomes" id="UP000064967">
    <property type="component" value="Chromosome"/>
</dbReference>
<protein>
    <submittedName>
        <fullName evidence="3">Oxidoreductase</fullName>
    </submittedName>
</protein>
<dbReference type="EMBL" id="CP012333">
    <property type="protein sequence ID" value="AKU96725.1"/>
    <property type="molecule type" value="Genomic_DNA"/>
</dbReference>
<reference evidence="3 4" key="1">
    <citation type="submission" date="2015-08" db="EMBL/GenBank/DDBJ databases">
        <authorList>
            <person name="Babu N.S."/>
            <person name="Beckwith C.J."/>
            <person name="Beseler K.G."/>
            <person name="Brison A."/>
            <person name="Carone J.V."/>
            <person name="Caskin T.P."/>
            <person name="Diamond M."/>
            <person name="Durham M.E."/>
            <person name="Foxe J.M."/>
            <person name="Go M."/>
            <person name="Henderson B.A."/>
            <person name="Jones I.B."/>
            <person name="McGettigan J.A."/>
            <person name="Micheletti S.J."/>
            <person name="Nasrallah M.E."/>
            <person name="Ortiz D."/>
            <person name="Piller C.R."/>
            <person name="Privatt S.R."/>
            <person name="Schneider S.L."/>
            <person name="Sharp S."/>
            <person name="Smith T.C."/>
            <person name="Stanton J.D."/>
            <person name="Ullery H.E."/>
            <person name="Wilson R.J."/>
            <person name="Serrano M.G."/>
            <person name="Buck G."/>
            <person name="Lee V."/>
            <person name="Wang Y."/>
            <person name="Carvalho R."/>
            <person name="Voegtly L."/>
            <person name="Shi R."/>
            <person name="Duckworth R."/>
            <person name="Johnson A."/>
            <person name="Loviza R."/>
            <person name="Walstead R."/>
            <person name="Shah Z."/>
            <person name="Kiflezghi M."/>
            <person name="Wade K."/>
            <person name="Ball S.L."/>
            <person name="Bradley K.W."/>
            <person name="Asai D.J."/>
            <person name="Bowman C.A."/>
            <person name="Russell D.A."/>
            <person name="Pope W.H."/>
            <person name="Jacobs-Sera D."/>
            <person name="Hendrix R.W."/>
            <person name="Hatfull G.F."/>
        </authorList>
    </citation>
    <scope>NUCLEOTIDE SEQUENCE [LARGE SCALE GENOMIC DNA]</scope>
    <source>
        <strain evidence="3 4">DSM 27648</strain>
    </source>
</reference>
<dbReference type="GO" id="GO:0016491">
    <property type="term" value="F:oxidoreductase activity"/>
    <property type="evidence" value="ECO:0007669"/>
    <property type="project" value="UniProtKB-KW"/>
</dbReference>
<gene>
    <name evidence="3" type="ORF">AKJ09_03389</name>
</gene>
<dbReference type="InterPro" id="IPR023210">
    <property type="entry name" value="NADP_OxRdtase_dom"/>
</dbReference>
<dbReference type="RefSeq" id="WP_146647971.1">
    <property type="nucleotide sequence ID" value="NZ_CP012333.1"/>
</dbReference>
<sequence length="332" mass="36551">MVSDLPFPLTASLDGRAAEEPARLVLGSMNFGKRTTEKDAKAILARAVELGVVHVDTANAYVDGTSERIVGAFARSQPGLRDRLVVATKVGFGRIAGKPEGLSKKRVLEACDESLGRLGLDVIDVYYLHAPDRATPIEETLDALAELLDKKKIRAWGVSNYAAWQVLEMIELADKRSMPRPAIAQQLYNVLIRQLDVEWFSFAKRYGLHTTVYNPLAGGLLSGKHTRGADVPKGSRFDKNRLYLGRYFTDAMFDRVEQLTGIAREADIRLLELAYAWLASAPGVDSILLGPATVEQLEQGVAACAKPLAPEVRARIDALHRTWLGTDTYYAR</sequence>
<dbReference type="PANTHER" id="PTHR43364:SF4">
    <property type="entry name" value="NAD(P)-LINKED OXIDOREDUCTASE SUPERFAMILY PROTEIN"/>
    <property type="match status" value="1"/>
</dbReference>
<keyword evidence="1" id="KW-0560">Oxidoreductase</keyword>
<dbReference type="SUPFAM" id="SSF51430">
    <property type="entry name" value="NAD(P)-linked oxidoreductase"/>
    <property type="match status" value="1"/>
</dbReference>
<dbReference type="AlphaFoldDB" id="A0A0K1PT66"/>
<evidence type="ECO:0000259" key="2">
    <source>
        <dbReference type="Pfam" id="PF00248"/>
    </source>
</evidence>
<evidence type="ECO:0000313" key="4">
    <source>
        <dbReference type="Proteomes" id="UP000064967"/>
    </source>
</evidence>
<dbReference type="PRINTS" id="PR00069">
    <property type="entry name" value="ALDKETRDTASE"/>
</dbReference>
<proteinExistence type="predicted"/>
<dbReference type="Pfam" id="PF00248">
    <property type="entry name" value="Aldo_ket_red"/>
    <property type="match status" value="1"/>
</dbReference>